<evidence type="ECO:0000256" key="2">
    <source>
        <dbReference type="ARBA" id="ARBA00059092"/>
    </source>
</evidence>
<evidence type="ECO:0000259" key="4">
    <source>
        <dbReference type="Pfam" id="PF13614"/>
    </source>
</evidence>
<reference evidence="5 6" key="1">
    <citation type="submission" date="2017-09" db="EMBL/GenBank/DDBJ databases">
        <authorList>
            <person name="Ehlers B."/>
            <person name="Leendertz F.H."/>
        </authorList>
    </citation>
    <scope>NUCLEOTIDE SEQUENCE [LARGE SCALE GENOMIC DNA]</scope>
    <source>
        <strain evidence="5 6">DSM 45537</strain>
    </source>
</reference>
<protein>
    <submittedName>
        <fullName evidence="5">Chromosome partitioning protein</fullName>
    </submittedName>
</protein>
<dbReference type="Gene3D" id="3.40.50.300">
    <property type="entry name" value="P-loop containing nucleotide triphosphate hydrolases"/>
    <property type="match status" value="1"/>
</dbReference>
<gene>
    <name evidence="5" type="ORF">SAMN04244553_6689</name>
</gene>
<dbReference type="AlphaFoldDB" id="A0A285LXM1"/>
<comment type="function">
    <text evidence="2">May play a role in septum formation.</text>
</comment>
<proteinExistence type="inferred from homology"/>
<dbReference type="PANTHER" id="PTHR13696:SF99">
    <property type="entry name" value="COBYRINIC ACID AC-DIAMIDE SYNTHASE"/>
    <property type="match status" value="1"/>
</dbReference>
<dbReference type="FunFam" id="3.40.50.300:FF:000285">
    <property type="entry name" value="Sporulation initiation inhibitor Soj"/>
    <property type="match status" value="1"/>
</dbReference>
<dbReference type="Pfam" id="PF13614">
    <property type="entry name" value="AAA_31"/>
    <property type="match status" value="1"/>
</dbReference>
<organism evidence="5 6">
    <name type="scientific">Nocardia amikacinitolerans</name>
    <dbReference type="NCBI Taxonomy" id="756689"/>
    <lineage>
        <taxon>Bacteria</taxon>
        <taxon>Bacillati</taxon>
        <taxon>Actinomycetota</taxon>
        <taxon>Actinomycetes</taxon>
        <taxon>Mycobacteriales</taxon>
        <taxon>Nocardiaceae</taxon>
        <taxon>Nocardia</taxon>
    </lineage>
</organism>
<feature type="domain" description="AAA" evidence="4">
    <location>
        <begin position="72"/>
        <end position="246"/>
    </location>
</feature>
<comment type="similarity">
    <text evidence="1">Belongs to the ParA family.</text>
</comment>
<dbReference type="Proteomes" id="UP000219565">
    <property type="component" value="Unassembled WGS sequence"/>
</dbReference>
<dbReference type="STRING" id="1379680.GCA_001612615_04592"/>
<name>A0A285LXM1_9NOCA</name>
<dbReference type="EMBL" id="OBEG01000009">
    <property type="protein sequence ID" value="SNY89670.1"/>
    <property type="molecule type" value="Genomic_DNA"/>
</dbReference>
<dbReference type="InterPro" id="IPR027417">
    <property type="entry name" value="P-loop_NTPase"/>
</dbReference>
<dbReference type="CDD" id="cd01983">
    <property type="entry name" value="SIMIBI"/>
    <property type="match status" value="1"/>
</dbReference>
<dbReference type="SUPFAM" id="SSF52540">
    <property type="entry name" value="P-loop containing nucleoside triphosphate hydrolases"/>
    <property type="match status" value="1"/>
</dbReference>
<evidence type="ECO:0000313" key="5">
    <source>
        <dbReference type="EMBL" id="SNY89670.1"/>
    </source>
</evidence>
<keyword evidence="6" id="KW-1185">Reference proteome</keyword>
<feature type="compositionally biased region" description="Low complexity" evidence="3">
    <location>
        <begin position="1"/>
        <end position="17"/>
    </location>
</feature>
<evidence type="ECO:0000256" key="1">
    <source>
        <dbReference type="ARBA" id="ARBA00006976"/>
    </source>
</evidence>
<dbReference type="PANTHER" id="PTHR13696">
    <property type="entry name" value="P-LOOP CONTAINING NUCLEOSIDE TRIPHOSPHATE HYDROLASE"/>
    <property type="match status" value="1"/>
</dbReference>
<feature type="region of interest" description="Disordered" evidence="3">
    <location>
        <begin position="1"/>
        <end position="54"/>
    </location>
</feature>
<dbReference type="InterPro" id="IPR050678">
    <property type="entry name" value="DNA_Partitioning_ATPase"/>
</dbReference>
<evidence type="ECO:0000256" key="3">
    <source>
        <dbReference type="SAM" id="MobiDB-lite"/>
    </source>
</evidence>
<sequence length="324" mass="34626">MTTAGAAEPPMGAGAQPLTGPRSDGYSDAAAETLWGSGAEPVPDSPELGPTGRPLRLVPDPPPVARHGEALIVAMCNQKGGVGKTTSTINLGAALAEYGRRVLLVDLDPQGALSAGLGVAHHDLDLTVHNLLVGSRTSIDDVLMRTKVENMDLLPSNIDLSAAEIQLVNEVGREQTLGRALEPVRDRYDYILIDCQPSLGLLTVNALACSDGVIIPMECEYFSLRGLALLNDTVEKVRDRLNPRLSLYGIVVTMFDARLLHSRQVMARVVEVFGDLVYDTAIARTVRFPDASVAGEPITTWAPKSGGAEAYRSMAREVIHRSGR</sequence>
<dbReference type="InterPro" id="IPR025669">
    <property type="entry name" value="AAA_dom"/>
</dbReference>
<evidence type="ECO:0000313" key="6">
    <source>
        <dbReference type="Proteomes" id="UP000219565"/>
    </source>
</evidence>
<dbReference type="CDD" id="cd02042">
    <property type="entry name" value="ParAB_family"/>
    <property type="match status" value="1"/>
</dbReference>
<accession>A0A285LXM1</accession>